<dbReference type="EMBL" id="JX997183">
    <property type="protein sequence ID" value="AGE58918.1"/>
    <property type="molecule type" value="Genomic_DNA"/>
</dbReference>
<dbReference type="GeneID" id="40525789"/>
<name>M1HHY7_9PHYC</name>
<accession>M1HHY7</accession>
<dbReference type="KEGG" id="vg:40525789"/>
<gene>
    <name evidence="1" type="primary">NYs-1_869L</name>
    <name evidence="1" type="ORF">PBCVNYs1_869L</name>
</gene>
<organism evidence="1">
    <name type="scientific">Paramecium bursaria Chlorella virus NYs1</name>
    <dbReference type="NCBI Taxonomy" id="83442"/>
    <lineage>
        <taxon>Viruses</taxon>
        <taxon>Varidnaviria</taxon>
        <taxon>Bamfordvirae</taxon>
        <taxon>Nucleocytoviricota</taxon>
        <taxon>Megaviricetes</taxon>
        <taxon>Algavirales</taxon>
        <taxon>Phycodnaviridae</taxon>
        <taxon>Chlorovirus</taxon>
        <taxon>Chlorovirus newyorkense</taxon>
    </lineage>
</organism>
<sequence>MTFDASKLRSVRRGKYEQLRYDNQPIKLLFENCYIVRGVYDKYVRLDLSKSSGDRSALLKIHEYIKDVANPNFSPLKYAAENRSWDDIVCKISNAEWNPFEKHINKGDKVDVVLSPGSFGSFGWCLNIKQVWCK</sequence>
<dbReference type="RefSeq" id="YP_009665563.1">
    <property type="nucleotide sequence ID" value="NC_043235.1"/>
</dbReference>
<proteinExistence type="predicted"/>
<reference evidence="1" key="1">
    <citation type="submission" date="2012-10" db="EMBL/GenBank/DDBJ databases">
        <title>Towards defining the chloroviruses: a genomic journey through a genus of large DNA viruses.</title>
        <authorList>
            <person name="Jeanniard A."/>
            <person name="Dunigan D.D."/>
            <person name="Gurnon J.R."/>
            <person name="Agarkova I."/>
            <person name="Kang M."/>
            <person name="Vitek J."/>
            <person name="Duncan G."/>
            <person name="McClung O.W."/>
            <person name="Larsen M."/>
            <person name="Claverie J.-M."/>
            <person name="Van Etten J.L."/>
            <person name="Blanc G."/>
        </authorList>
    </citation>
    <scope>NUCLEOTIDE SEQUENCE</scope>
</reference>
<protein>
    <submittedName>
        <fullName evidence="1">Uncharacterized protein</fullName>
    </submittedName>
</protein>
<evidence type="ECO:0000313" key="1">
    <source>
        <dbReference type="EMBL" id="AGE58918.1"/>
    </source>
</evidence>